<dbReference type="PANTHER" id="PTHR30572">
    <property type="entry name" value="MEMBRANE COMPONENT OF TRANSPORTER-RELATED"/>
    <property type="match status" value="1"/>
</dbReference>
<feature type="transmembrane region" description="Helical" evidence="6">
    <location>
        <begin position="21"/>
        <end position="41"/>
    </location>
</feature>
<feature type="domain" description="ABC3 transporter permease C-terminal" evidence="7">
    <location>
        <begin position="284"/>
        <end position="400"/>
    </location>
</feature>
<feature type="domain" description="ABC3 transporter permease C-terminal" evidence="7">
    <location>
        <begin position="675"/>
        <end position="784"/>
    </location>
</feature>
<keyword evidence="4 6" id="KW-1133">Transmembrane helix</keyword>
<dbReference type="Pfam" id="PF02687">
    <property type="entry name" value="FtsX"/>
    <property type="match status" value="2"/>
</dbReference>
<evidence type="ECO:0000256" key="3">
    <source>
        <dbReference type="ARBA" id="ARBA00022692"/>
    </source>
</evidence>
<evidence type="ECO:0000259" key="7">
    <source>
        <dbReference type="Pfam" id="PF02687"/>
    </source>
</evidence>
<dbReference type="Pfam" id="PF12704">
    <property type="entry name" value="MacB_PCD"/>
    <property type="match status" value="1"/>
</dbReference>
<name>A0ABS9KXV2_9BACT</name>
<feature type="transmembrane region" description="Helical" evidence="6">
    <location>
        <begin position="756"/>
        <end position="776"/>
    </location>
</feature>
<sequence>MIKTYFKIAFRNLWKNKTFTFINLAGLTVGLTCVILMVLYIQHELSYDKFQKNADRIARVTMEYSMSGGEPRKIVMTSTKVLPALKRVFPEIEDGVRMSGGRSGLVKYEDKVFIEPGFIHADSTFFSVFSSFKLLKGTADQVLKAPNMLVISESAGKKLFGNDDPVGKTLQVGAAQTNYLITGVAEDCPSNSQIKFNFLASFSSLGPAQETTYFNANFITYFLLKDKASIASLQPKIAPFMKKDMTDAAMTFHLEPYTSVHLHSGLDGFEPNSNINYIYITGGVALLILIIACFTYVNLSTARSMERAKEVGIRKVSGAFRSQVFWQFIGESSLLTGIALILSFVLAGLLLPSFNELAERSLSLSGLLKPSILIIALLILTSISLLAGSYPALILSRFQPVKVLKGTFRNSSSGTWIRKSLTVFQFTVSAFLIIATFVLQRQLKYIQTKKLGYDREHIVVLPMDSRINEKTELFKTALKKDPEVLAVSKSYNTPVNIMGGYSMSNSLSNENAMSVKANPIDEDYIKVNNLKIIAGTDLSRQDLLDVNTSDTTRKPYFHYVLNESAAAALGWKPEEAIGKRMFLGDQRPGEVKAVIKDFHFASLHTAVEPLVLFPDNWGSVMQVKMTGNNMSQTIAHLEKTWKELAPHRPFMYTFMDEDYNKMYASEMRTGDVFKVFATIAILLACMGLFGLSAYSVQQRTKEIGIRKVLGASSARITVSLVNQFVKLVFISFLIAVPVAWMLSEKWLSSFVYRTDIPVYIFLVAGLSITFVAMFTVGTQALRAALSNPVKSLRTE</sequence>
<comment type="subcellular location">
    <subcellularLocation>
        <location evidence="1">Cell membrane</location>
        <topology evidence="1">Multi-pass membrane protein</topology>
    </subcellularLocation>
</comment>
<evidence type="ECO:0000256" key="1">
    <source>
        <dbReference type="ARBA" id="ARBA00004651"/>
    </source>
</evidence>
<evidence type="ECO:0000256" key="4">
    <source>
        <dbReference type="ARBA" id="ARBA00022989"/>
    </source>
</evidence>
<feature type="transmembrane region" description="Helical" evidence="6">
    <location>
        <begin position="675"/>
        <end position="696"/>
    </location>
</feature>
<organism evidence="9 10">
    <name type="scientific">Terrimonas ginsenosidimutans</name>
    <dbReference type="NCBI Taxonomy" id="2908004"/>
    <lineage>
        <taxon>Bacteria</taxon>
        <taxon>Pseudomonadati</taxon>
        <taxon>Bacteroidota</taxon>
        <taxon>Chitinophagia</taxon>
        <taxon>Chitinophagales</taxon>
        <taxon>Chitinophagaceae</taxon>
        <taxon>Terrimonas</taxon>
    </lineage>
</organism>
<keyword evidence="2" id="KW-1003">Cell membrane</keyword>
<dbReference type="EMBL" id="JAKLTR010000018">
    <property type="protein sequence ID" value="MCG2617156.1"/>
    <property type="molecule type" value="Genomic_DNA"/>
</dbReference>
<keyword evidence="10" id="KW-1185">Reference proteome</keyword>
<accession>A0ABS9KXV2</accession>
<feature type="transmembrane region" description="Helical" evidence="6">
    <location>
        <begin position="277"/>
        <end position="299"/>
    </location>
</feature>
<evidence type="ECO:0000256" key="2">
    <source>
        <dbReference type="ARBA" id="ARBA00022475"/>
    </source>
</evidence>
<gene>
    <name evidence="9" type="ORF">LZZ85_22865</name>
</gene>
<keyword evidence="3 6" id="KW-0812">Transmembrane</keyword>
<feature type="transmembrane region" description="Helical" evidence="6">
    <location>
        <begin position="371"/>
        <end position="395"/>
    </location>
</feature>
<dbReference type="PANTHER" id="PTHR30572:SF18">
    <property type="entry name" value="ABC-TYPE MACROLIDE FAMILY EXPORT SYSTEM PERMEASE COMPONENT 2"/>
    <property type="match status" value="1"/>
</dbReference>
<dbReference type="RefSeq" id="WP_237875693.1">
    <property type="nucleotide sequence ID" value="NZ_JAKLTR010000018.1"/>
</dbReference>
<evidence type="ECO:0000313" key="9">
    <source>
        <dbReference type="EMBL" id="MCG2617156.1"/>
    </source>
</evidence>
<evidence type="ECO:0000256" key="6">
    <source>
        <dbReference type="SAM" id="Phobius"/>
    </source>
</evidence>
<proteinExistence type="predicted"/>
<evidence type="ECO:0000256" key="5">
    <source>
        <dbReference type="ARBA" id="ARBA00023136"/>
    </source>
</evidence>
<protein>
    <submittedName>
        <fullName evidence="9">ABC transporter permease</fullName>
    </submittedName>
</protein>
<reference evidence="9" key="1">
    <citation type="submission" date="2022-01" db="EMBL/GenBank/DDBJ databases">
        <authorList>
            <person name="Jo J.-H."/>
            <person name="Im W.-T."/>
        </authorList>
    </citation>
    <scope>NUCLEOTIDE SEQUENCE</scope>
    <source>
        <strain evidence="9">NA20</strain>
    </source>
</reference>
<keyword evidence="5 6" id="KW-0472">Membrane</keyword>
<dbReference type="InterPro" id="IPR025857">
    <property type="entry name" value="MacB_PCD"/>
</dbReference>
<feature type="domain" description="MacB-like periplasmic core" evidence="8">
    <location>
        <begin position="20"/>
        <end position="237"/>
    </location>
</feature>
<dbReference type="InterPro" id="IPR003838">
    <property type="entry name" value="ABC3_permease_C"/>
</dbReference>
<feature type="transmembrane region" description="Helical" evidence="6">
    <location>
        <begin position="716"/>
        <end position="736"/>
    </location>
</feature>
<dbReference type="InterPro" id="IPR050250">
    <property type="entry name" value="Macrolide_Exporter_MacB"/>
</dbReference>
<dbReference type="Proteomes" id="UP001165367">
    <property type="component" value="Unassembled WGS sequence"/>
</dbReference>
<feature type="transmembrane region" description="Helical" evidence="6">
    <location>
        <begin position="416"/>
        <end position="439"/>
    </location>
</feature>
<evidence type="ECO:0000259" key="8">
    <source>
        <dbReference type="Pfam" id="PF12704"/>
    </source>
</evidence>
<feature type="transmembrane region" description="Helical" evidence="6">
    <location>
        <begin position="324"/>
        <end position="351"/>
    </location>
</feature>
<comment type="caution">
    <text evidence="9">The sequence shown here is derived from an EMBL/GenBank/DDBJ whole genome shotgun (WGS) entry which is preliminary data.</text>
</comment>
<evidence type="ECO:0000313" key="10">
    <source>
        <dbReference type="Proteomes" id="UP001165367"/>
    </source>
</evidence>